<proteinExistence type="predicted"/>
<gene>
    <name evidence="1" type="ORF">LCGC14_0878160</name>
</gene>
<reference evidence="1" key="1">
    <citation type="journal article" date="2015" name="Nature">
        <title>Complex archaea that bridge the gap between prokaryotes and eukaryotes.</title>
        <authorList>
            <person name="Spang A."/>
            <person name="Saw J.H."/>
            <person name="Jorgensen S.L."/>
            <person name="Zaremba-Niedzwiedzka K."/>
            <person name="Martijn J."/>
            <person name="Lind A.E."/>
            <person name="van Eijk R."/>
            <person name="Schleper C."/>
            <person name="Guy L."/>
            <person name="Ettema T.J."/>
        </authorList>
    </citation>
    <scope>NUCLEOTIDE SEQUENCE</scope>
</reference>
<protein>
    <submittedName>
        <fullName evidence="1">Uncharacterized protein</fullName>
    </submittedName>
</protein>
<evidence type="ECO:0000313" key="1">
    <source>
        <dbReference type="EMBL" id="KKN26099.1"/>
    </source>
</evidence>
<accession>A0A0F9P7M6</accession>
<dbReference type="EMBL" id="LAZR01002748">
    <property type="protein sequence ID" value="KKN26099.1"/>
    <property type="molecule type" value="Genomic_DNA"/>
</dbReference>
<comment type="caution">
    <text evidence="1">The sequence shown here is derived from an EMBL/GenBank/DDBJ whole genome shotgun (WGS) entry which is preliminary data.</text>
</comment>
<dbReference type="AlphaFoldDB" id="A0A0F9P7M6"/>
<name>A0A0F9P7M6_9ZZZZ</name>
<sequence>MDRITQKDLERMVDSINKATESPETPYTRTNGKLTGNIGNYHLDYAYGGVKLVRMVSDGGGITVISTGGFGTKRALYHWLGAFLAGHYQAKS</sequence>
<organism evidence="1">
    <name type="scientific">marine sediment metagenome</name>
    <dbReference type="NCBI Taxonomy" id="412755"/>
    <lineage>
        <taxon>unclassified sequences</taxon>
        <taxon>metagenomes</taxon>
        <taxon>ecological metagenomes</taxon>
    </lineage>
</organism>